<keyword evidence="2" id="KW-1185">Reference proteome</keyword>
<accession>A0ABV9QKJ3</accession>
<gene>
    <name evidence="1" type="ORF">ACFO4R_06390</name>
</gene>
<organism evidence="1 2">
    <name type="scientific">Filifactor villosus</name>
    <dbReference type="NCBI Taxonomy" id="29374"/>
    <lineage>
        <taxon>Bacteria</taxon>
        <taxon>Bacillati</taxon>
        <taxon>Bacillota</taxon>
        <taxon>Clostridia</taxon>
        <taxon>Peptostreptococcales</taxon>
        <taxon>Filifactoraceae</taxon>
        <taxon>Filifactor</taxon>
    </lineage>
</organism>
<dbReference type="EMBL" id="JBHSHL010000022">
    <property type="protein sequence ID" value="MFC4804709.1"/>
    <property type="molecule type" value="Genomic_DNA"/>
</dbReference>
<protein>
    <submittedName>
        <fullName evidence="1">Uncharacterized protein</fullName>
    </submittedName>
</protein>
<evidence type="ECO:0000313" key="2">
    <source>
        <dbReference type="Proteomes" id="UP001595916"/>
    </source>
</evidence>
<reference evidence="2" key="1">
    <citation type="journal article" date="2019" name="Int. J. Syst. Evol. Microbiol.">
        <title>The Global Catalogue of Microorganisms (GCM) 10K type strain sequencing project: providing services to taxonomists for standard genome sequencing and annotation.</title>
        <authorList>
            <consortium name="The Broad Institute Genomics Platform"/>
            <consortium name="The Broad Institute Genome Sequencing Center for Infectious Disease"/>
            <person name="Wu L."/>
            <person name="Ma J."/>
        </authorList>
    </citation>
    <scope>NUCLEOTIDE SEQUENCE [LARGE SCALE GENOMIC DNA]</scope>
    <source>
        <strain evidence="2">CCUG 46385</strain>
    </source>
</reference>
<dbReference type="Proteomes" id="UP001595916">
    <property type="component" value="Unassembled WGS sequence"/>
</dbReference>
<dbReference type="RefSeq" id="WP_379788222.1">
    <property type="nucleotide sequence ID" value="NZ_JBHSHL010000022.1"/>
</dbReference>
<proteinExistence type="predicted"/>
<evidence type="ECO:0000313" key="1">
    <source>
        <dbReference type="EMBL" id="MFC4804709.1"/>
    </source>
</evidence>
<comment type="caution">
    <text evidence="1">The sequence shown here is derived from an EMBL/GenBank/DDBJ whole genome shotgun (WGS) entry which is preliminary data.</text>
</comment>
<name>A0ABV9QKJ3_9FIRM</name>
<sequence>MEITCGFVVAGYHFADGQDVRDHTSVCRRDLILTKDDVVPPMRYSRETNKHEKRE</sequence>